<sequence length="126" mass="14829">MLSYFHLAVAIVLRNCKDMANSFLDFLQRNDNGNFTMYQREECIDLLVTWYRACLEYNTYFDKRLKVMSTLDLAGIDNVLSLKSIPIIYCSTVPIHADAKCVLEFYPGYKQSPFMHCDRTLYQRKE</sequence>
<evidence type="ECO:0000313" key="2">
    <source>
        <dbReference type="Proteomes" id="UP001164746"/>
    </source>
</evidence>
<keyword evidence="2" id="KW-1185">Reference proteome</keyword>
<reference evidence="1" key="1">
    <citation type="submission" date="2022-11" db="EMBL/GenBank/DDBJ databases">
        <title>Centuries of genome instability and evolution in soft-shell clam transmissible cancer (bioRxiv).</title>
        <authorList>
            <person name="Hart S.F.M."/>
            <person name="Yonemitsu M.A."/>
            <person name="Giersch R.M."/>
            <person name="Beal B.F."/>
            <person name="Arriagada G."/>
            <person name="Davis B.W."/>
            <person name="Ostrander E.A."/>
            <person name="Goff S.P."/>
            <person name="Metzger M.J."/>
        </authorList>
    </citation>
    <scope>NUCLEOTIDE SEQUENCE</scope>
    <source>
        <strain evidence="1">MELC-2E11</strain>
        <tissue evidence="1">Siphon/mantle</tissue>
    </source>
</reference>
<evidence type="ECO:0000313" key="1">
    <source>
        <dbReference type="EMBL" id="WAR14741.1"/>
    </source>
</evidence>
<dbReference type="EMBL" id="CP111020">
    <property type="protein sequence ID" value="WAR14741.1"/>
    <property type="molecule type" value="Genomic_DNA"/>
</dbReference>
<organism evidence="1 2">
    <name type="scientific">Mya arenaria</name>
    <name type="common">Soft-shell clam</name>
    <dbReference type="NCBI Taxonomy" id="6604"/>
    <lineage>
        <taxon>Eukaryota</taxon>
        <taxon>Metazoa</taxon>
        <taxon>Spiralia</taxon>
        <taxon>Lophotrochozoa</taxon>
        <taxon>Mollusca</taxon>
        <taxon>Bivalvia</taxon>
        <taxon>Autobranchia</taxon>
        <taxon>Heteroconchia</taxon>
        <taxon>Euheterodonta</taxon>
        <taxon>Imparidentia</taxon>
        <taxon>Neoheterodontei</taxon>
        <taxon>Myida</taxon>
        <taxon>Myoidea</taxon>
        <taxon>Myidae</taxon>
        <taxon>Mya</taxon>
    </lineage>
</organism>
<accession>A0ABY7F602</accession>
<protein>
    <submittedName>
        <fullName evidence="1">Uncharacterized protein</fullName>
    </submittedName>
</protein>
<gene>
    <name evidence="1" type="ORF">MAR_004846</name>
</gene>
<name>A0ABY7F602_MYAAR</name>
<dbReference type="Proteomes" id="UP001164746">
    <property type="component" value="Chromosome 9"/>
</dbReference>
<proteinExistence type="predicted"/>